<dbReference type="SUPFAM" id="SSF51261">
    <property type="entry name" value="Duplicated hybrid motif"/>
    <property type="match status" value="1"/>
</dbReference>
<dbReference type="Gene3D" id="2.70.70.10">
    <property type="entry name" value="Glucose Permease (Domain IIA)"/>
    <property type="match status" value="1"/>
</dbReference>
<dbReference type="InterPro" id="IPR001127">
    <property type="entry name" value="PTS_EIIA_1_perm"/>
</dbReference>
<keyword evidence="3" id="KW-0762">Sugar transport</keyword>
<name>A0A3N2DE73_9MICO</name>
<evidence type="ECO:0000256" key="5">
    <source>
        <dbReference type="ARBA" id="ARBA00022683"/>
    </source>
</evidence>
<reference evidence="8 9" key="1">
    <citation type="submission" date="2018-11" db="EMBL/GenBank/DDBJ databases">
        <title>Sequencing the genomes of 1000 actinobacteria strains.</title>
        <authorList>
            <person name="Klenk H.-P."/>
        </authorList>
    </citation>
    <scope>NUCLEOTIDE SEQUENCE [LARGE SCALE GENOMIC DNA]</scope>
    <source>
        <strain evidence="8 9">DSM 13521</strain>
    </source>
</reference>
<dbReference type="EMBL" id="RKHQ01000001">
    <property type="protein sequence ID" value="ROR97724.1"/>
    <property type="molecule type" value="Genomic_DNA"/>
</dbReference>
<evidence type="ECO:0000256" key="2">
    <source>
        <dbReference type="ARBA" id="ARBA00022448"/>
    </source>
</evidence>
<gene>
    <name evidence="8" type="ORF">EDD28_2330</name>
</gene>
<evidence type="ECO:0000313" key="9">
    <source>
        <dbReference type="Proteomes" id="UP000275356"/>
    </source>
</evidence>
<comment type="subcellular location">
    <subcellularLocation>
        <location evidence="1">Cytoplasm</location>
    </subcellularLocation>
</comment>
<comment type="caution">
    <text evidence="8">The sequence shown here is derived from an EMBL/GenBank/DDBJ whole genome shotgun (WGS) entry which is preliminary data.</text>
</comment>
<dbReference type="GO" id="GO:0009401">
    <property type="term" value="P:phosphoenolpyruvate-dependent sugar phosphotransferase system"/>
    <property type="evidence" value="ECO:0007669"/>
    <property type="project" value="UniProtKB-KW"/>
</dbReference>
<feature type="domain" description="PTS EIIA type-1" evidence="7">
    <location>
        <begin position="21"/>
        <end position="132"/>
    </location>
</feature>
<dbReference type="GO" id="GO:0005737">
    <property type="term" value="C:cytoplasm"/>
    <property type="evidence" value="ECO:0007669"/>
    <property type="project" value="UniProtKB-SubCell"/>
</dbReference>
<dbReference type="OrthoDB" id="9797715at2"/>
<evidence type="ECO:0000256" key="6">
    <source>
        <dbReference type="ARBA" id="ARBA00022777"/>
    </source>
</evidence>
<keyword evidence="9" id="KW-1185">Reference proteome</keyword>
<organism evidence="8 9">
    <name type="scientific">Salana multivorans</name>
    <dbReference type="NCBI Taxonomy" id="120377"/>
    <lineage>
        <taxon>Bacteria</taxon>
        <taxon>Bacillati</taxon>
        <taxon>Actinomycetota</taxon>
        <taxon>Actinomycetes</taxon>
        <taxon>Micrococcales</taxon>
        <taxon>Beutenbergiaceae</taxon>
        <taxon>Salana</taxon>
    </lineage>
</organism>
<dbReference type="AlphaFoldDB" id="A0A3N2DE73"/>
<keyword evidence="5" id="KW-0598">Phosphotransferase system</keyword>
<evidence type="ECO:0000256" key="1">
    <source>
        <dbReference type="ARBA" id="ARBA00004496"/>
    </source>
</evidence>
<dbReference type="GO" id="GO:0016301">
    <property type="term" value="F:kinase activity"/>
    <property type="evidence" value="ECO:0007669"/>
    <property type="project" value="UniProtKB-KW"/>
</dbReference>
<dbReference type="PANTHER" id="PTHR45008">
    <property type="entry name" value="PTS SYSTEM GLUCOSE-SPECIFIC EIIA COMPONENT"/>
    <property type="match status" value="1"/>
</dbReference>
<protein>
    <submittedName>
        <fullName evidence="8">PTS system glucose-specific IIA component/PTS system N-acetylglucosamine-specific IIA component</fullName>
    </submittedName>
</protein>
<evidence type="ECO:0000313" key="8">
    <source>
        <dbReference type="EMBL" id="ROR97724.1"/>
    </source>
</evidence>
<dbReference type="RefSeq" id="WP_123739725.1">
    <property type="nucleotide sequence ID" value="NZ_RKHQ01000001.1"/>
</dbReference>
<evidence type="ECO:0000256" key="3">
    <source>
        <dbReference type="ARBA" id="ARBA00022597"/>
    </source>
</evidence>
<dbReference type="InterPro" id="IPR050890">
    <property type="entry name" value="PTS_EIIA_component"/>
</dbReference>
<evidence type="ECO:0000259" key="7">
    <source>
        <dbReference type="PROSITE" id="PS51093"/>
    </source>
</evidence>
<dbReference type="InterPro" id="IPR011055">
    <property type="entry name" value="Dup_hybrid_motif"/>
</dbReference>
<keyword evidence="6" id="KW-0418">Kinase</keyword>
<dbReference type="PROSITE" id="PS51093">
    <property type="entry name" value="PTS_EIIA_TYPE_1"/>
    <property type="match status" value="1"/>
</dbReference>
<dbReference type="Pfam" id="PF00358">
    <property type="entry name" value="PTS_EIIA_1"/>
    <property type="match status" value="1"/>
</dbReference>
<sequence>MTLRLVAPIAGRVVALADVPDEAFAAGILGPGLAIQPPAAPGVDGVVPLVRVVAPCDGRLAKVHPHAVALETGETGVIVHLGIDTVTLHGEGFEVLVADRDDVVTGQELLRWDPTAALARGLATVTPVVVFEHRDFTVTLLVEVGQEVAAGDPLLQVD</sequence>
<proteinExistence type="predicted"/>
<dbReference type="PANTHER" id="PTHR45008:SF1">
    <property type="entry name" value="PTS SYSTEM GLUCOSE-SPECIFIC EIIA COMPONENT"/>
    <property type="match status" value="1"/>
</dbReference>
<evidence type="ECO:0000256" key="4">
    <source>
        <dbReference type="ARBA" id="ARBA00022679"/>
    </source>
</evidence>
<dbReference type="Proteomes" id="UP000275356">
    <property type="component" value="Unassembled WGS sequence"/>
</dbReference>
<accession>A0A3N2DE73</accession>
<keyword evidence="2" id="KW-0813">Transport</keyword>
<keyword evidence="4" id="KW-0808">Transferase</keyword>